<feature type="disulfide bond" evidence="13">
    <location>
        <begin position="784"/>
        <end position="796"/>
    </location>
</feature>
<keyword evidence="7" id="KW-1133">Transmembrane helix</keyword>
<dbReference type="InterPro" id="IPR001881">
    <property type="entry name" value="EGF-like_Ca-bd_dom"/>
</dbReference>
<keyword evidence="17" id="KW-1185">Reference proteome</keyword>
<dbReference type="InterPro" id="IPR051221">
    <property type="entry name" value="LDLR-related"/>
</dbReference>
<dbReference type="PROSITE" id="PS01186">
    <property type="entry name" value="EGF_2"/>
    <property type="match status" value="1"/>
</dbReference>
<feature type="disulfide bond" evidence="13">
    <location>
        <begin position="469"/>
        <end position="481"/>
    </location>
</feature>
<comment type="caution">
    <text evidence="12">Lacks conserved residue(s) required for the propagation of feature annotation.</text>
</comment>
<evidence type="ECO:0000256" key="1">
    <source>
        <dbReference type="ARBA" id="ARBA00004167"/>
    </source>
</evidence>
<feature type="disulfide bond" evidence="13">
    <location>
        <begin position="1521"/>
        <end position="1533"/>
    </location>
</feature>
<dbReference type="InterPro" id="IPR000033">
    <property type="entry name" value="LDLR_classB_rpt"/>
</dbReference>
<dbReference type="EMBL" id="BGZK01000314">
    <property type="protein sequence ID" value="GBP36077.1"/>
    <property type="molecule type" value="Genomic_DNA"/>
</dbReference>
<organism evidence="16 17">
    <name type="scientific">Eumeta variegata</name>
    <name type="common">Bagworm moth</name>
    <name type="synonym">Eumeta japonica</name>
    <dbReference type="NCBI Taxonomy" id="151549"/>
    <lineage>
        <taxon>Eukaryota</taxon>
        <taxon>Metazoa</taxon>
        <taxon>Ecdysozoa</taxon>
        <taxon>Arthropoda</taxon>
        <taxon>Hexapoda</taxon>
        <taxon>Insecta</taxon>
        <taxon>Pterygota</taxon>
        <taxon>Neoptera</taxon>
        <taxon>Endopterygota</taxon>
        <taxon>Lepidoptera</taxon>
        <taxon>Glossata</taxon>
        <taxon>Ditrysia</taxon>
        <taxon>Tineoidea</taxon>
        <taxon>Psychidae</taxon>
        <taxon>Oiketicinae</taxon>
        <taxon>Eumeta</taxon>
    </lineage>
</organism>
<evidence type="ECO:0000256" key="3">
    <source>
        <dbReference type="ARBA" id="ARBA00022583"/>
    </source>
</evidence>
<evidence type="ECO:0000256" key="13">
    <source>
        <dbReference type="PROSITE-ProRule" id="PRU00124"/>
    </source>
</evidence>
<evidence type="ECO:0000256" key="2">
    <source>
        <dbReference type="ARBA" id="ARBA00022536"/>
    </source>
</evidence>
<evidence type="ECO:0000256" key="5">
    <source>
        <dbReference type="ARBA" id="ARBA00022729"/>
    </source>
</evidence>
<dbReference type="FunFam" id="4.10.400.10:FF:000007">
    <property type="entry name" value="Low density lipoprotein receptor-related protein 1"/>
    <property type="match status" value="1"/>
</dbReference>
<feature type="disulfide bond" evidence="13">
    <location>
        <begin position="1646"/>
        <end position="1658"/>
    </location>
</feature>
<feature type="disulfide bond" evidence="13">
    <location>
        <begin position="1459"/>
        <end position="1474"/>
    </location>
</feature>
<evidence type="ECO:0000256" key="11">
    <source>
        <dbReference type="ARBA" id="ARBA00023180"/>
    </source>
</evidence>
<dbReference type="PANTHER" id="PTHR22722:SF14">
    <property type="entry name" value="MEGALIN, ISOFORM A"/>
    <property type="match status" value="1"/>
</dbReference>
<keyword evidence="8" id="KW-0472">Membrane</keyword>
<dbReference type="PRINTS" id="PR00261">
    <property type="entry name" value="LDLRECEPTOR"/>
</dbReference>
<evidence type="ECO:0000256" key="14">
    <source>
        <dbReference type="PROSITE-ProRule" id="PRU00461"/>
    </source>
</evidence>
<evidence type="ECO:0000256" key="7">
    <source>
        <dbReference type="ARBA" id="ARBA00022989"/>
    </source>
</evidence>
<feature type="disulfide bond" evidence="13">
    <location>
        <begin position="1501"/>
        <end position="1516"/>
    </location>
</feature>
<dbReference type="InterPro" id="IPR036055">
    <property type="entry name" value="LDL_receptor-like_sf"/>
</dbReference>
<dbReference type="InterPro" id="IPR002172">
    <property type="entry name" value="LDrepeatLR_classA_rpt"/>
</dbReference>
<protein>
    <submittedName>
        <fullName evidence="16">Prolow-density lipoprotein receptor-related protein 1</fullName>
    </submittedName>
</protein>
<dbReference type="FunFam" id="2.10.25.10:FF:000017">
    <property type="entry name" value="latent-transforming growth factor beta-binding protein 4 isoform X1"/>
    <property type="match status" value="1"/>
</dbReference>
<evidence type="ECO:0000313" key="16">
    <source>
        <dbReference type="EMBL" id="GBP36077.1"/>
    </source>
</evidence>
<dbReference type="Pfam" id="PF00057">
    <property type="entry name" value="Ldl_recept_a"/>
    <property type="match status" value="16"/>
</dbReference>
<feature type="disulfide bond" evidence="13">
    <location>
        <begin position="476"/>
        <end position="494"/>
    </location>
</feature>
<feature type="disulfide bond" evidence="13">
    <location>
        <begin position="1653"/>
        <end position="1671"/>
    </location>
</feature>
<dbReference type="SMART" id="SM00135">
    <property type="entry name" value="LY"/>
    <property type="match status" value="13"/>
</dbReference>
<dbReference type="PROSITE" id="PS01209">
    <property type="entry name" value="LDLRA_1"/>
    <property type="match status" value="9"/>
</dbReference>
<dbReference type="STRING" id="151549.A0A4C1VCT0"/>
<dbReference type="FunFam" id="2.120.10.30:FF:000241">
    <property type="entry name" value="Low-density lipoprotein receptor-related protein 6"/>
    <property type="match status" value="2"/>
</dbReference>
<feature type="disulfide bond" evidence="13">
    <location>
        <begin position="1440"/>
        <end position="1452"/>
    </location>
</feature>
<dbReference type="InterPro" id="IPR000742">
    <property type="entry name" value="EGF"/>
</dbReference>
<feature type="repeat" description="LDL-receptor class B" evidence="14">
    <location>
        <begin position="997"/>
        <end position="1039"/>
    </location>
</feature>
<dbReference type="Gene3D" id="2.10.25.10">
    <property type="entry name" value="Laminin"/>
    <property type="match status" value="3"/>
</dbReference>
<feature type="disulfide bond" evidence="13">
    <location>
        <begin position="1579"/>
        <end position="1594"/>
    </location>
</feature>
<feature type="repeat" description="LDL-receptor class B" evidence="14">
    <location>
        <begin position="209"/>
        <end position="253"/>
    </location>
</feature>
<keyword evidence="10 16" id="KW-0675">Receptor</keyword>
<dbReference type="CDD" id="cd00054">
    <property type="entry name" value="EGF_CA"/>
    <property type="match status" value="1"/>
</dbReference>
<dbReference type="PROSITE" id="PS01187">
    <property type="entry name" value="EGF_CA"/>
    <property type="match status" value="1"/>
</dbReference>
<dbReference type="CDD" id="cd00112">
    <property type="entry name" value="LDLa"/>
    <property type="match status" value="17"/>
</dbReference>
<evidence type="ECO:0000256" key="8">
    <source>
        <dbReference type="ARBA" id="ARBA00023136"/>
    </source>
</evidence>
<dbReference type="Pfam" id="PF00058">
    <property type="entry name" value="Ldl_recept_b"/>
    <property type="match status" value="4"/>
</dbReference>
<feature type="disulfide bond" evidence="13">
    <location>
        <begin position="1695"/>
        <end position="1713"/>
    </location>
</feature>
<evidence type="ECO:0000256" key="9">
    <source>
        <dbReference type="ARBA" id="ARBA00023157"/>
    </source>
</evidence>
<evidence type="ECO:0000313" key="17">
    <source>
        <dbReference type="Proteomes" id="UP000299102"/>
    </source>
</evidence>
<dbReference type="GO" id="GO:0043235">
    <property type="term" value="C:receptor complex"/>
    <property type="evidence" value="ECO:0007669"/>
    <property type="project" value="TreeGrafter"/>
</dbReference>
<dbReference type="OrthoDB" id="9990982at2759"/>
<dbReference type="PANTHER" id="PTHR22722">
    <property type="entry name" value="LOW-DENSITY LIPOPROTEIN RECEPTOR-RELATED PROTEIN 2-RELATED"/>
    <property type="match status" value="1"/>
</dbReference>
<feature type="disulfide bond" evidence="13">
    <location>
        <begin position="1688"/>
        <end position="1700"/>
    </location>
</feature>
<feature type="disulfide bond" evidence="13">
    <location>
        <begin position="1707"/>
        <end position="1722"/>
    </location>
</feature>
<dbReference type="InterPro" id="IPR023415">
    <property type="entry name" value="LDLR_class-A_CS"/>
</dbReference>
<dbReference type="Gene3D" id="4.10.400.10">
    <property type="entry name" value="Low-density Lipoprotein Receptor"/>
    <property type="match status" value="19"/>
</dbReference>
<dbReference type="PROSITE" id="PS51120">
    <property type="entry name" value="LDLRB"/>
    <property type="match status" value="5"/>
</dbReference>
<dbReference type="GO" id="GO:0006897">
    <property type="term" value="P:endocytosis"/>
    <property type="evidence" value="ECO:0007669"/>
    <property type="project" value="UniProtKB-KW"/>
</dbReference>
<dbReference type="FunFam" id="4.10.400.10:FF:000005">
    <property type="entry name" value="low-density lipoprotein receptor-related protein 1B"/>
    <property type="match status" value="1"/>
</dbReference>
<feature type="disulfide bond" evidence="13">
    <location>
        <begin position="1307"/>
        <end position="1322"/>
    </location>
</feature>
<dbReference type="SMART" id="SM00179">
    <property type="entry name" value="EGF_CA"/>
    <property type="match status" value="3"/>
</dbReference>
<evidence type="ECO:0000256" key="6">
    <source>
        <dbReference type="ARBA" id="ARBA00022737"/>
    </source>
</evidence>
<dbReference type="SUPFAM" id="SSF57196">
    <property type="entry name" value="EGF/Laminin"/>
    <property type="match status" value="2"/>
</dbReference>
<evidence type="ECO:0000259" key="15">
    <source>
        <dbReference type="PROSITE" id="PS50026"/>
    </source>
</evidence>
<keyword evidence="5" id="KW-0732">Signal</keyword>
<keyword evidence="9 12" id="KW-1015">Disulfide bond</keyword>
<keyword evidence="4" id="KW-0812">Transmembrane</keyword>
<feature type="disulfide bond" evidence="13">
    <location>
        <begin position="1447"/>
        <end position="1465"/>
    </location>
</feature>
<evidence type="ECO:0000256" key="12">
    <source>
        <dbReference type="PROSITE-ProRule" id="PRU00076"/>
    </source>
</evidence>
<dbReference type="Proteomes" id="UP000299102">
    <property type="component" value="Unassembled WGS sequence"/>
</dbReference>
<feature type="disulfide bond" evidence="13">
    <location>
        <begin position="531"/>
        <end position="546"/>
    </location>
</feature>
<feature type="disulfide bond" evidence="13">
    <location>
        <begin position="791"/>
        <end position="809"/>
    </location>
</feature>
<feature type="repeat" description="LDL-receptor class B" evidence="14">
    <location>
        <begin position="254"/>
        <end position="296"/>
    </location>
</feature>
<comment type="caution">
    <text evidence="16">The sequence shown here is derived from an EMBL/GenBank/DDBJ whole genome shotgun (WGS) entry which is preliminary data.</text>
</comment>
<feature type="disulfide bond" evidence="13">
    <location>
        <begin position="803"/>
        <end position="818"/>
    </location>
</feature>
<dbReference type="InterPro" id="IPR018097">
    <property type="entry name" value="EGF_Ca-bd_CS"/>
</dbReference>
<reference evidence="16 17" key="1">
    <citation type="journal article" date="2019" name="Commun. Biol.">
        <title>The bagworm genome reveals a unique fibroin gene that provides high tensile strength.</title>
        <authorList>
            <person name="Kono N."/>
            <person name="Nakamura H."/>
            <person name="Ohtoshi R."/>
            <person name="Tomita M."/>
            <person name="Numata K."/>
            <person name="Arakawa K."/>
        </authorList>
    </citation>
    <scope>NUCLEOTIDE SEQUENCE [LARGE SCALE GENOMIC DNA]</scope>
</reference>
<dbReference type="Gene3D" id="2.120.10.30">
    <property type="entry name" value="TolB, C-terminal domain"/>
    <property type="match status" value="4"/>
</dbReference>
<comment type="subcellular location">
    <subcellularLocation>
        <location evidence="1">Membrane</location>
        <topology evidence="1">Single-pass membrane protein</topology>
    </subcellularLocation>
</comment>
<feature type="disulfide bond" evidence="13">
    <location>
        <begin position="1407"/>
        <end position="1425"/>
    </location>
</feature>
<dbReference type="PROSITE" id="PS50068">
    <property type="entry name" value="LDLRA_2"/>
    <property type="match status" value="18"/>
</dbReference>
<keyword evidence="16" id="KW-0449">Lipoprotein</keyword>
<feature type="disulfide bond" evidence="13">
    <location>
        <begin position="1540"/>
        <end position="1555"/>
    </location>
</feature>
<dbReference type="GO" id="GO:0005886">
    <property type="term" value="C:plasma membrane"/>
    <property type="evidence" value="ECO:0007669"/>
    <property type="project" value="TreeGrafter"/>
</dbReference>
<feature type="disulfide bond" evidence="13">
    <location>
        <begin position="1482"/>
        <end position="1494"/>
    </location>
</feature>
<dbReference type="SUPFAM" id="SSF57424">
    <property type="entry name" value="LDL receptor-like module"/>
    <property type="match status" value="18"/>
</dbReference>
<dbReference type="SUPFAM" id="SSF63825">
    <property type="entry name" value="YWTD domain"/>
    <property type="match status" value="3"/>
</dbReference>
<dbReference type="InterPro" id="IPR000152">
    <property type="entry name" value="EGF-type_Asp/Asn_hydroxyl_site"/>
</dbReference>
<feature type="disulfide bond" evidence="13">
    <location>
        <begin position="1295"/>
        <end position="1313"/>
    </location>
</feature>
<dbReference type="PROSITE" id="PS00022">
    <property type="entry name" value="EGF_1"/>
    <property type="match status" value="1"/>
</dbReference>
<feature type="domain" description="EGF-like" evidence="15">
    <location>
        <begin position="2158"/>
        <end position="2192"/>
    </location>
</feature>
<feature type="repeat" description="LDL-receptor class B" evidence="14">
    <location>
        <begin position="1917"/>
        <end position="1960"/>
    </location>
</feature>
<dbReference type="PROSITE" id="PS00010">
    <property type="entry name" value="ASX_HYDROXYL"/>
    <property type="match status" value="1"/>
</dbReference>
<dbReference type="InterPro" id="IPR049883">
    <property type="entry name" value="NOTCH1_EGF-like"/>
</dbReference>
<dbReference type="SMART" id="SM00192">
    <property type="entry name" value="LDLa"/>
    <property type="match status" value="20"/>
</dbReference>
<feature type="disulfide bond" evidence="13">
    <location>
        <begin position="1489"/>
        <end position="1507"/>
    </location>
</feature>
<accession>A0A4C1VCT0</accession>
<keyword evidence="6" id="KW-0677">Repeat</keyword>
<sequence length="2289" mass="247896">MGPILTCRVWSSAAQAVTGAAANPCGVRNGGCAELCLWDGQAARCACPHGELQPDKTSCKPYSSFLMYSRVTEIDSIHMTDEKDLNSPYPAIKDRELMRNAIGLAYDYNASRLFYSDIQRGSINSVNFDGSHHAVLLERQGAVEGLVFEFHSRTLYWTCNSEPAVRRARLDDLDARGAGAGGGAGAVHTVVRLPDGDRPRGIDVDPCESRLYWTNWNSSRPSIERAFSNGFRHQSIITTQILMPNGLALDHAAKKLYWADARLDKIERAEYDGSRRMVVTASQSQHPFDVVVYGDYVFWTDWVGHAVLRADKRAGDVTALRRDLPRPMGLVAVAPDHQFCSTNPCAVLNGGCAELCVMDTSGRAECACETPRVLGADRRSCAPAETRCPQEYFACAEGGCVPYDLTCDGLPHCSRDATASDEDLYYCTSRSCPDHLFACGTGGRCVHPSMACDGRADCDDAADERDCECTQGQYKCDDGKCVPVAARCDDRADCSDGSDEQGCPQTACATLGPQARPCANGEGCYLLQRRCDAIPDCADHSDETDCETPRLGIEEKRADSLETVNGPCTADQFACGNGTGAPVVECVPASWQCDGRRDCSDGSDEGERCGDVAAGHVACAPDEFRCSRTGPCLTLAQVCDGTKHCPGAEDEKHCSCSVPGQFQCVESHVCLDSSLYCDGDADCEDYSDEPAGCFPVSTSPPIPSSSTSTGSVVTKSEALCGNEPGALVCSGRCLSRERVCDGRDHCQDGGGSGAGTDEDPHRCSSFARTLGTPWHLRGITRSECAIGKWQCANDACVTWNVLCDGANDCGDYSDELRCNVNECLVHNGGCAHNCTDLPVGRACWCRLGWRLAADGAACRDVDECAEDAPCEQRCQNTPGSYKCGCAQGWRLASDGSSCVPHSDVAPTLIFTNRYYIRRAALVAGAPTALLVHNLTNAVALDFDWEGGCLYWSDVTRLGSSIRRACDIRDTTSLHRHQLLHSATLQNPDGLAVDWVVGNLYWCDKGTDTIEVSRLDGRHRRVLLRGDLQEPRAVALDPLAGYIYWSDWGARAHIGRAGMDGSARRVLVRDGLGWPNALTVLHASRELYWADAREDYIAVADLDGRRVRVLLSRERHPWLRLHHVFALGVWEGRIYWSDWETRSVESCRRRPLPPHLWRSANASTDLAAGGALDCYTVAPTVHKPMDLRLYHPARQPPVPELTKACLELNCSALCLLKPGDENNGASVRCACPEHFVLDADGRSCTPNCTSAHFVCENALKCIPFWWRCDTQDDCGDGSDEPPHCPHFMCSPGQFQCDKELCLHPSYICDAEQHCADGSDERECDKFTCLASQWKCRGNSTAGVTARCVPAARRCDGRRDCPDGDDEEACPLRTCPPYHVRLAGTSRFRYVESYGQAGKYRVVRPQFSCANGVCVPRVWVCDADNDCGDGSDEAELCATRVCPRGEFRCTSGRCVPREWLCDGEPDCPTHEDEAHCDSRLPPPCEPTYFRCPDHRCIPGSWRCDYEDDCGDGADERDCMPRNCSESETRCANGECVRAVTRCDGTADCGDGSDERDCGATCGPRAFRCSTQDACVPTEWVCNGEPDCGDGSDELHCDARAPTDSCTAPRTAPCGDNGPCIPMAWRCDGRVDCALAQDEDAEVCAHSACPPDTYRCLDHTCLPRALLCDGVPDCADADDEMPRTCREEGRCAGDQFACENEHCIARNLTCNGQDNCGDGSDERLCGDECPPNACSQLCLPKPAPYVCKCAPGYRARATDSEKQHICEALGPPPLLVVASETEVRVRELHKLEREPRTLHTYGRAERARVSALAGGVLDGGWWLWWADEARSTIYRLNATRALSSAVPDAGAAPPPETIVRDAGAVRGLALDCRTRRLYWSSNGPAGGALYVALLDGRRRTRLYLAPHADLDDVALHLDTGRVLWSEWSREPRIAVSAADGDGVRALVRARVRRPAGLAVDAPAHRLYFTDLYYDTLESVRLDGSGRATVARFAHHPHQRRPLREPTTTYSGAANVSAAGAAGTPTRLDVFEDWCVGAWRRGLVRVDKRSGAAHAFAAQEWRRARLFAVRVLHPVACGGTDAEAGMNKKSKICGAGACHASALCVPSAAAAGRSCLCPEGLRPDRDQSDERMQCIVAASAVVDAGASANASAADNPKRGSSDNGTCGLRCGPGRCEVRPAGPACRCPELYDGPACQHFRCSEYCSRGQCDLDTSAAPKSDGKRPLKCKCDTGWGGDRCNVSEASAPAPNKTICGALDCGPRGTCAMIAGTASCVCRPGYTGNKNIIAIKSVRN</sequence>
<keyword evidence="3" id="KW-0254">Endocytosis</keyword>
<feature type="disulfide bond" evidence="13">
    <location>
        <begin position="639"/>
        <end position="654"/>
    </location>
</feature>
<feature type="disulfide bond" evidence="13">
    <location>
        <begin position="488"/>
        <end position="503"/>
    </location>
</feature>
<feature type="disulfide bond" evidence="13">
    <location>
        <begin position="1353"/>
        <end position="1368"/>
    </location>
</feature>
<feature type="repeat" description="LDL-receptor class B" evidence="14">
    <location>
        <begin position="1040"/>
        <end position="1083"/>
    </location>
</feature>
<dbReference type="InterPro" id="IPR011042">
    <property type="entry name" value="6-blade_b-propeller_TolB-like"/>
</dbReference>
<feature type="disulfide bond" evidence="13">
    <location>
        <begin position="1528"/>
        <end position="1546"/>
    </location>
</feature>
<evidence type="ECO:0000256" key="4">
    <source>
        <dbReference type="ARBA" id="ARBA00022692"/>
    </source>
</evidence>
<evidence type="ECO:0000256" key="10">
    <source>
        <dbReference type="ARBA" id="ARBA00023170"/>
    </source>
</evidence>
<feature type="domain" description="EGF-like" evidence="15">
    <location>
        <begin position="2245"/>
        <end position="2281"/>
    </location>
</feature>
<dbReference type="PROSITE" id="PS50026">
    <property type="entry name" value="EGF_3"/>
    <property type="match status" value="2"/>
</dbReference>
<keyword evidence="11" id="KW-0325">Glycoprotein</keyword>
<dbReference type="GO" id="GO:0005509">
    <property type="term" value="F:calcium ion binding"/>
    <property type="evidence" value="ECO:0007669"/>
    <property type="project" value="InterPro"/>
</dbReference>
<dbReference type="FunFam" id="2.10.25.10:FF:000037">
    <property type="entry name" value="Signal peptide, CUB domain and EGF-like domain-containing 2"/>
    <property type="match status" value="1"/>
</dbReference>
<dbReference type="SMART" id="SM00181">
    <property type="entry name" value="EGF"/>
    <property type="match status" value="11"/>
</dbReference>
<feature type="disulfide bond" evidence="12">
    <location>
        <begin position="2182"/>
        <end position="2191"/>
    </location>
</feature>
<name>A0A4C1VCT0_EUMVA</name>
<proteinExistence type="predicted"/>
<feature type="disulfide bond" evidence="13">
    <location>
        <begin position="452"/>
        <end position="467"/>
    </location>
</feature>
<feature type="disulfide bond" evidence="13">
    <location>
        <begin position="1288"/>
        <end position="1300"/>
    </location>
</feature>
<dbReference type="Pfam" id="PF07645">
    <property type="entry name" value="EGF_CA"/>
    <property type="match status" value="1"/>
</dbReference>
<gene>
    <name evidence="16" type="primary">LRP1</name>
    <name evidence="16" type="ORF">EVAR_93768_1</name>
</gene>
<keyword evidence="2 12" id="KW-0245">EGF-like domain</keyword>